<protein>
    <submittedName>
        <fullName evidence="3">Glycosyltransferase family 1 protein</fullName>
    </submittedName>
</protein>
<evidence type="ECO:0000313" key="4">
    <source>
        <dbReference type="Proteomes" id="UP000798808"/>
    </source>
</evidence>
<dbReference type="Proteomes" id="UP000798808">
    <property type="component" value="Unassembled WGS sequence"/>
</dbReference>
<evidence type="ECO:0000313" key="3">
    <source>
        <dbReference type="EMBL" id="MTI25304.1"/>
    </source>
</evidence>
<dbReference type="RefSeq" id="WP_155171336.1">
    <property type="nucleotide sequence ID" value="NZ_BAAAFL010000010.1"/>
</dbReference>
<dbReference type="CDD" id="cd03801">
    <property type="entry name" value="GT4_PimA-like"/>
    <property type="match status" value="1"/>
</dbReference>
<dbReference type="SUPFAM" id="SSF53756">
    <property type="entry name" value="UDP-Glycosyltransferase/glycogen phosphorylase"/>
    <property type="match status" value="1"/>
</dbReference>
<organism evidence="3 4">
    <name type="scientific">Fulvivirga kasyanovii</name>
    <dbReference type="NCBI Taxonomy" id="396812"/>
    <lineage>
        <taxon>Bacteria</taxon>
        <taxon>Pseudomonadati</taxon>
        <taxon>Bacteroidota</taxon>
        <taxon>Cytophagia</taxon>
        <taxon>Cytophagales</taxon>
        <taxon>Fulvivirgaceae</taxon>
        <taxon>Fulvivirga</taxon>
    </lineage>
</organism>
<dbReference type="InterPro" id="IPR001296">
    <property type="entry name" value="Glyco_trans_1"/>
</dbReference>
<dbReference type="InterPro" id="IPR050194">
    <property type="entry name" value="Glycosyltransferase_grp1"/>
</dbReference>
<keyword evidence="4" id="KW-1185">Reference proteome</keyword>
<feature type="domain" description="Glycosyl transferase family 1" evidence="1">
    <location>
        <begin position="198"/>
        <end position="352"/>
    </location>
</feature>
<dbReference type="Pfam" id="PF00534">
    <property type="entry name" value="Glycos_transf_1"/>
    <property type="match status" value="1"/>
</dbReference>
<accession>A0ABW9RMF0</accession>
<dbReference type="PANTHER" id="PTHR45947:SF13">
    <property type="entry name" value="TRANSFERASE"/>
    <property type="match status" value="1"/>
</dbReference>
<dbReference type="Pfam" id="PF13439">
    <property type="entry name" value="Glyco_transf_4"/>
    <property type="match status" value="1"/>
</dbReference>
<name>A0ABW9RMF0_9BACT</name>
<gene>
    <name evidence="3" type="ORF">E1163_10155</name>
</gene>
<dbReference type="EMBL" id="SMLW01000502">
    <property type="protein sequence ID" value="MTI25304.1"/>
    <property type="molecule type" value="Genomic_DNA"/>
</dbReference>
<reference evidence="3 4" key="1">
    <citation type="submission" date="2019-02" db="EMBL/GenBank/DDBJ databases">
        <authorList>
            <person name="Goldberg S.R."/>
            <person name="Haltli B.A."/>
            <person name="Correa H."/>
            <person name="Russell K.G."/>
        </authorList>
    </citation>
    <scope>NUCLEOTIDE SEQUENCE [LARGE SCALE GENOMIC DNA]</scope>
    <source>
        <strain evidence="3 4">JCM 16186</strain>
    </source>
</reference>
<comment type="caution">
    <text evidence="3">The sequence shown here is derived from an EMBL/GenBank/DDBJ whole genome shotgun (WGS) entry which is preliminary data.</text>
</comment>
<dbReference type="InterPro" id="IPR028098">
    <property type="entry name" value="Glyco_trans_4-like_N"/>
</dbReference>
<dbReference type="Gene3D" id="3.40.50.2000">
    <property type="entry name" value="Glycogen Phosphorylase B"/>
    <property type="match status" value="2"/>
</dbReference>
<evidence type="ECO:0000259" key="1">
    <source>
        <dbReference type="Pfam" id="PF00534"/>
    </source>
</evidence>
<proteinExistence type="predicted"/>
<dbReference type="PANTHER" id="PTHR45947">
    <property type="entry name" value="SULFOQUINOVOSYL TRANSFERASE SQD2"/>
    <property type="match status" value="1"/>
</dbReference>
<sequence>MRVLHVQKVGGYSGSEKHIVSLIKLLRLRGVNSRFLAIIHKNDLAKSKLFLEILEKEGIDVIIIRYNIFTLFNIGRYLMRHKCDIVHTHLLHADFIMVWQKIFLPQSFKWISTKHGYEERFIEKHGFNYKKLSSNVYYLVCWFCEKFISRSIAVSDGIRDLFVKGGISRGNKIVTIHHGFDEHTPVRSEARSANHKYFEKQIIIVGRLVPYKGHKYAIAAFKKVLESVPEAGLLIVGDGLMRSELEQITESLDLVDKVVFLGFRKDVKQLLRMSDLFMVPSISEGFGLVILEAFNEDVPVIAFNVSACNEIIEHCVNGILVEPFDIETFAKETVRMLQDNGYTKQMVENAKKSISLKFSLDKMVDKVVRVYNS</sequence>
<feature type="domain" description="Glycosyltransferase subfamily 4-like N-terminal" evidence="2">
    <location>
        <begin position="13"/>
        <end position="182"/>
    </location>
</feature>
<evidence type="ECO:0000259" key="2">
    <source>
        <dbReference type="Pfam" id="PF13439"/>
    </source>
</evidence>